<dbReference type="AlphaFoldDB" id="A0A5C1YDA2"/>
<dbReference type="Pfam" id="PF03551">
    <property type="entry name" value="PadR"/>
    <property type="match status" value="1"/>
</dbReference>
<dbReference type="SUPFAM" id="SSF46785">
    <property type="entry name" value="Winged helix' DNA-binding domain"/>
    <property type="match status" value="1"/>
</dbReference>
<feature type="domain" description="Transcription regulator PadR N-terminal" evidence="1">
    <location>
        <begin position="54"/>
        <end position="128"/>
    </location>
</feature>
<name>A0A5C1YDA2_9MICO</name>
<dbReference type="PANTHER" id="PTHR43252">
    <property type="entry name" value="TRANSCRIPTIONAL REGULATOR YQJI"/>
    <property type="match status" value="1"/>
</dbReference>
<dbReference type="KEGG" id="ail:FLP10_06215"/>
<gene>
    <name evidence="2" type="ORF">FLP10_06215</name>
</gene>
<protein>
    <submittedName>
        <fullName evidence="2">PadR family transcriptional regulator</fullName>
    </submittedName>
</protein>
<proteinExistence type="predicted"/>
<evidence type="ECO:0000313" key="3">
    <source>
        <dbReference type="Proteomes" id="UP000324678"/>
    </source>
</evidence>
<reference evidence="2 3" key="1">
    <citation type="submission" date="2019-09" db="EMBL/GenBank/DDBJ databases">
        <title>Genome sequencing of strain KACC 19306.</title>
        <authorList>
            <person name="Heo J."/>
            <person name="Kim S.-J."/>
            <person name="Kim J.-S."/>
            <person name="Hong S.-B."/>
            <person name="Kwon S.-W."/>
        </authorList>
    </citation>
    <scope>NUCLEOTIDE SEQUENCE [LARGE SCALE GENOMIC DNA]</scope>
    <source>
        <strain evidence="2 3">KACC 19306</strain>
    </source>
</reference>
<dbReference type="EMBL" id="CP043505">
    <property type="protein sequence ID" value="QEO14061.1"/>
    <property type="molecule type" value="Genomic_DNA"/>
</dbReference>
<evidence type="ECO:0000259" key="1">
    <source>
        <dbReference type="Pfam" id="PF03551"/>
    </source>
</evidence>
<dbReference type="InterPro" id="IPR005149">
    <property type="entry name" value="Tscrpt_reg_PadR_N"/>
</dbReference>
<dbReference type="Gene3D" id="1.10.10.10">
    <property type="entry name" value="Winged helix-like DNA-binding domain superfamily/Winged helix DNA-binding domain"/>
    <property type="match status" value="1"/>
</dbReference>
<keyword evidence="3" id="KW-1185">Reference proteome</keyword>
<dbReference type="PANTHER" id="PTHR43252:SF2">
    <property type="entry name" value="TRANSCRIPTION REGULATOR, PADR-LIKE FAMILY"/>
    <property type="match status" value="1"/>
</dbReference>
<evidence type="ECO:0000313" key="2">
    <source>
        <dbReference type="EMBL" id="QEO14061.1"/>
    </source>
</evidence>
<dbReference type="InterPro" id="IPR036390">
    <property type="entry name" value="WH_DNA-bd_sf"/>
</dbReference>
<accession>A0A5C1YDA2</accession>
<organism evidence="2 3">
    <name type="scientific">Agromyces intestinalis</name>
    <dbReference type="NCBI Taxonomy" id="2592652"/>
    <lineage>
        <taxon>Bacteria</taxon>
        <taxon>Bacillati</taxon>
        <taxon>Actinomycetota</taxon>
        <taxon>Actinomycetes</taxon>
        <taxon>Micrococcales</taxon>
        <taxon>Microbacteriaceae</taxon>
        <taxon>Agromyces</taxon>
    </lineage>
</organism>
<dbReference type="InterPro" id="IPR036388">
    <property type="entry name" value="WH-like_DNA-bd_sf"/>
</dbReference>
<dbReference type="Proteomes" id="UP000324678">
    <property type="component" value="Chromosome"/>
</dbReference>
<sequence>MADVSLRRSSDVVAPCTIANCNNARGTRRVDSDVVTSARHRLQRADRDLAALAVLALLTQGPRHPYDLHRFMIDTRKDFVTGLPRSIYHAVDKLARDGLIAVHGSEQQAGRPERTTYELTDAGRAELRRRVSLLLATPESDATLSYAALSFMGALTRDDALVALRARIAALDVQRATLAADLAEASGVPPILLVESRLEQARLDAERSWFAGLVDDLESGELAWLDTRA</sequence>
<dbReference type="OrthoDB" id="8443918at2"/>